<dbReference type="GO" id="GO:0010970">
    <property type="term" value="P:transport along microtubule"/>
    <property type="evidence" value="ECO:0007669"/>
    <property type="project" value="TreeGrafter"/>
</dbReference>
<dbReference type="SUPFAM" id="SSF50978">
    <property type="entry name" value="WD40 repeat-like"/>
    <property type="match status" value="1"/>
</dbReference>
<dbReference type="InterPro" id="IPR036322">
    <property type="entry name" value="WD40_repeat_dom_sf"/>
</dbReference>
<evidence type="ECO:0000313" key="6">
    <source>
        <dbReference type="Proteomes" id="UP000673691"/>
    </source>
</evidence>
<evidence type="ECO:0000256" key="1">
    <source>
        <dbReference type="ARBA" id="ARBA00004496"/>
    </source>
</evidence>
<evidence type="ECO:0000313" key="5">
    <source>
        <dbReference type="EMBL" id="KAG5460604.1"/>
    </source>
</evidence>
<name>A0A8H7ZWA0_9FUNG</name>
<gene>
    <name evidence="5" type="ORF">BJ554DRAFT_7325</name>
</gene>
<evidence type="ECO:0000256" key="2">
    <source>
        <dbReference type="ARBA" id="ARBA00022490"/>
    </source>
</evidence>
<dbReference type="Pfam" id="PF00400">
    <property type="entry name" value="WD40"/>
    <property type="match status" value="1"/>
</dbReference>
<dbReference type="PANTHER" id="PTHR12442">
    <property type="entry name" value="DYNEIN INTERMEDIATE CHAIN"/>
    <property type="match status" value="1"/>
</dbReference>
<reference evidence="5 6" key="1">
    <citation type="journal article" name="Sci. Rep.">
        <title>Genome-scale phylogenetic analyses confirm Olpidium as the closest living zoosporic fungus to the non-flagellated, terrestrial fungi.</title>
        <authorList>
            <person name="Chang Y."/>
            <person name="Rochon D."/>
            <person name="Sekimoto S."/>
            <person name="Wang Y."/>
            <person name="Chovatia M."/>
            <person name="Sandor L."/>
            <person name="Salamov A."/>
            <person name="Grigoriev I.V."/>
            <person name="Stajich J.E."/>
            <person name="Spatafora J.W."/>
        </authorList>
    </citation>
    <scope>NUCLEOTIDE SEQUENCE [LARGE SCALE GENOMIC DNA]</scope>
    <source>
        <strain evidence="5">S191</strain>
    </source>
</reference>
<feature type="non-terminal residue" evidence="5">
    <location>
        <position position="203"/>
    </location>
</feature>
<sequence>MKDYTAGLGTEMEAQTGVKLQCSFFDERWSKGRDVTDVGWSSKHAELLVSSYSRNPNAINEPDGIVCVWNLHLLGRPEFVFHSTTDVLCTMFAPFHPNLVVGGTYSGQIVLWDTRSRHLPVLKTALSAAGHTHPVYSLKIVGSHNAHNLVTASTDGLVCSWQLDMLAQPQEMIELVNPANSRTDEVAPTVISFPDNETGSFWV</sequence>
<dbReference type="EMBL" id="JAEFCI010004971">
    <property type="protein sequence ID" value="KAG5460604.1"/>
    <property type="molecule type" value="Genomic_DNA"/>
</dbReference>
<keyword evidence="6" id="KW-1185">Reference proteome</keyword>
<keyword evidence="2" id="KW-0963">Cytoplasm</keyword>
<protein>
    <recommendedName>
        <fullName evidence="7">Cytoplasmic dynein 1 intermediate chain 2</fullName>
    </recommendedName>
</protein>
<dbReference type="Proteomes" id="UP000673691">
    <property type="component" value="Unassembled WGS sequence"/>
</dbReference>
<keyword evidence="3" id="KW-0853">WD repeat</keyword>
<proteinExistence type="predicted"/>
<evidence type="ECO:0000256" key="4">
    <source>
        <dbReference type="ARBA" id="ARBA00022737"/>
    </source>
</evidence>
<dbReference type="InterPro" id="IPR001680">
    <property type="entry name" value="WD40_rpt"/>
</dbReference>
<dbReference type="OrthoDB" id="366230at2759"/>
<comment type="caution">
    <text evidence="5">The sequence shown here is derived from an EMBL/GenBank/DDBJ whole genome shotgun (WGS) entry which is preliminary data.</text>
</comment>
<dbReference type="GO" id="GO:0045503">
    <property type="term" value="F:dynein light chain binding"/>
    <property type="evidence" value="ECO:0007669"/>
    <property type="project" value="TreeGrafter"/>
</dbReference>
<dbReference type="GO" id="GO:0045504">
    <property type="term" value="F:dynein heavy chain binding"/>
    <property type="evidence" value="ECO:0007669"/>
    <property type="project" value="TreeGrafter"/>
</dbReference>
<dbReference type="Gene3D" id="2.130.10.10">
    <property type="entry name" value="YVTN repeat-like/Quinoprotein amine dehydrogenase"/>
    <property type="match status" value="1"/>
</dbReference>
<dbReference type="AlphaFoldDB" id="A0A8H7ZWA0"/>
<evidence type="ECO:0000256" key="3">
    <source>
        <dbReference type="ARBA" id="ARBA00022574"/>
    </source>
</evidence>
<dbReference type="GO" id="GO:0005737">
    <property type="term" value="C:cytoplasm"/>
    <property type="evidence" value="ECO:0007669"/>
    <property type="project" value="UniProtKB-SubCell"/>
</dbReference>
<organism evidence="5 6">
    <name type="scientific">Olpidium bornovanus</name>
    <dbReference type="NCBI Taxonomy" id="278681"/>
    <lineage>
        <taxon>Eukaryota</taxon>
        <taxon>Fungi</taxon>
        <taxon>Fungi incertae sedis</taxon>
        <taxon>Olpidiomycota</taxon>
        <taxon>Olpidiomycotina</taxon>
        <taxon>Olpidiomycetes</taxon>
        <taxon>Olpidiales</taxon>
        <taxon>Olpidiaceae</taxon>
        <taxon>Olpidium</taxon>
    </lineage>
</organism>
<dbReference type="SMART" id="SM00320">
    <property type="entry name" value="WD40"/>
    <property type="match status" value="2"/>
</dbReference>
<dbReference type="GO" id="GO:0005868">
    <property type="term" value="C:cytoplasmic dynein complex"/>
    <property type="evidence" value="ECO:0007669"/>
    <property type="project" value="TreeGrafter"/>
</dbReference>
<dbReference type="InterPro" id="IPR050687">
    <property type="entry name" value="Dynein_IC"/>
</dbReference>
<keyword evidence="4" id="KW-0677">Repeat</keyword>
<dbReference type="InterPro" id="IPR015943">
    <property type="entry name" value="WD40/YVTN_repeat-like_dom_sf"/>
</dbReference>
<evidence type="ECO:0008006" key="7">
    <source>
        <dbReference type="Google" id="ProtNLM"/>
    </source>
</evidence>
<accession>A0A8H7ZWA0</accession>
<dbReference type="FunFam" id="2.130.10.10:FF:000414">
    <property type="entry name" value="Cytoplasmic dynein intermediate chain"/>
    <property type="match status" value="1"/>
</dbReference>
<dbReference type="PANTHER" id="PTHR12442:SF22">
    <property type="entry name" value="CYTOPLASMIC DYNEIN 1 INTERMEDIATE CHAIN-RELATED"/>
    <property type="match status" value="1"/>
</dbReference>
<comment type="subcellular location">
    <subcellularLocation>
        <location evidence="1">Cytoplasm</location>
    </subcellularLocation>
</comment>